<dbReference type="NCBIfam" id="NF011834">
    <property type="entry name" value="PRK15306.1"/>
    <property type="match status" value="1"/>
</dbReference>
<dbReference type="InterPro" id="IPR000259">
    <property type="entry name" value="Adhesion_dom_fimbrial"/>
</dbReference>
<dbReference type="Gene3D" id="2.60.40.1090">
    <property type="entry name" value="Fimbrial-type adhesion domain"/>
    <property type="match status" value="1"/>
</dbReference>
<dbReference type="PATRIC" id="fig|716541.4.peg.1198"/>
<proteinExistence type="predicted"/>
<dbReference type="AlphaFoldDB" id="A0A0H3CIY2"/>
<dbReference type="InterPro" id="IPR008966">
    <property type="entry name" value="Adhesion_dom_sf"/>
</dbReference>
<dbReference type="KEGG" id="enc:ECL_00939"/>
<dbReference type="OrthoDB" id="6504695at2"/>
<name>A0A0H3CIY2_ENTCC</name>
<evidence type="ECO:0000313" key="3">
    <source>
        <dbReference type="EMBL" id="ADF60502.1"/>
    </source>
</evidence>
<dbReference type="Pfam" id="PF00419">
    <property type="entry name" value="Fimbrial"/>
    <property type="match status" value="1"/>
</dbReference>
<keyword evidence="4" id="KW-1185">Reference proteome</keyword>
<evidence type="ECO:0000313" key="4">
    <source>
        <dbReference type="Proteomes" id="UP000002363"/>
    </source>
</evidence>
<evidence type="ECO:0000259" key="2">
    <source>
        <dbReference type="Pfam" id="PF00419"/>
    </source>
</evidence>
<gene>
    <name evidence="3" type="ordered locus">ECL_00939</name>
</gene>
<dbReference type="InterPro" id="IPR036937">
    <property type="entry name" value="Adhesion_dom_fimbrial_sf"/>
</dbReference>
<dbReference type="eggNOG" id="COG3539">
    <property type="taxonomic scope" value="Bacteria"/>
</dbReference>
<protein>
    <submittedName>
        <fullName evidence="3">Putative fimbrial protein</fullName>
    </submittedName>
</protein>
<keyword evidence="1" id="KW-0732">Signal</keyword>
<organism evidence="3 4">
    <name type="scientific">Enterobacter cloacae subsp. cloacae (strain ATCC 13047 / DSM 30054 / NBRC 13535 / NCTC 10005 / WDCM 00083 / NCDC 279-56)</name>
    <dbReference type="NCBI Taxonomy" id="716541"/>
    <lineage>
        <taxon>Bacteria</taxon>
        <taxon>Pseudomonadati</taxon>
        <taxon>Pseudomonadota</taxon>
        <taxon>Gammaproteobacteria</taxon>
        <taxon>Enterobacterales</taxon>
        <taxon>Enterobacteriaceae</taxon>
        <taxon>Enterobacter</taxon>
        <taxon>Enterobacter cloacae complex</taxon>
    </lineage>
</organism>
<evidence type="ECO:0000256" key="1">
    <source>
        <dbReference type="SAM" id="SignalP"/>
    </source>
</evidence>
<sequence>MLFRAWKKTGLVILSTGLMALSLETHADNLDITFTANIRDTTCDMKIEGGSGDGTSNVIPIGTNGKVRLDYIILKNAKATTNFKLKMVSCPPSLASLKTTISGSASTLTTAIKNSLSGDGSAENIGVAISRTATPNTPFVINSSTDTQRLVWSSGEISAGEVSLLATLVETANGQGTTGNFSGIATFNFTYE</sequence>
<dbReference type="InterPro" id="IPR050263">
    <property type="entry name" value="Bact_Fimbrial_Adh_Pro"/>
</dbReference>
<feature type="domain" description="Fimbrial-type adhesion" evidence="2">
    <location>
        <begin position="34"/>
        <end position="191"/>
    </location>
</feature>
<dbReference type="SUPFAM" id="SSF49401">
    <property type="entry name" value="Bacterial adhesins"/>
    <property type="match status" value="1"/>
</dbReference>
<dbReference type="Proteomes" id="UP000002363">
    <property type="component" value="Chromosome"/>
</dbReference>
<reference evidence="3 4" key="1">
    <citation type="journal article" date="2010" name="J. Bacteriol.">
        <title>Complete genome sequence of Enterobacter cloacae subsp. cloacae type strain ATCC 13047.</title>
        <authorList>
            <person name="Ren Y."/>
            <person name="Ren Y."/>
            <person name="Zhou Z."/>
            <person name="Guo X."/>
            <person name="Li Y."/>
            <person name="Feng L."/>
            <person name="Wang L."/>
        </authorList>
    </citation>
    <scope>NUCLEOTIDE SEQUENCE [LARGE SCALE GENOMIC DNA]</scope>
    <source>
        <strain evidence="4">ATCC 13047 / DSM 30054 / NBRC 13535 / NCTC 10005 / WDCM 00083 / NCDC 279-56</strain>
    </source>
</reference>
<dbReference type="GO" id="GO:0043709">
    <property type="term" value="P:cell adhesion involved in single-species biofilm formation"/>
    <property type="evidence" value="ECO:0007669"/>
    <property type="project" value="TreeGrafter"/>
</dbReference>
<dbReference type="GO" id="GO:0009289">
    <property type="term" value="C:pilus"/>
    <property type="evidence" value="ECO:0007669"/>
    <property type="project" value="InterPro"/>
</dbReference>
<dbReference type="STRING" id="716541.ECL_00939"/>
<feature type="chain" id="PRO_5002606435" evidence="1">
    <location>
        <begin position="28"/>
        <end position="192"/>
    </location>
</feature>
<dbReference type="PANTHER" id="PTHR33420">
    <property type="entry name" value="FIMBRIAL SUBUNIT ELFA-RELATED"/>
    <property type="match status" value="1"/>
</dbReference>
<dbReference type="EnsemblBacteria" id="ADF60502">
    <property type="protein sequence ID" value="ADF60502"/>
    <property type="gene ID" value="ECL_00939"/>
</dbReference>
<feature type="signal peptide" evidence="1">
    <location>
        <begin position="1"/>
        <end position="27"/>
    </location>
</feature>
<dbReference type="RefSeq" id="WP_013095623.1">
    <property type="nucleotide sequence ID" value="NC_014121.1"/>
</dbReference>
<dbReference type="HOGENOM" id="CLU_119932_0_0_6"/>
<accession>A0A0H3CIY2</accession>
<dbReference type="EMBL" id="CP001918">
    <property type="protein sequence ID" value="ADF60502.1"/>
    <property type="molecule type" value="Genomic_DNA"/>
</dbReference>
<dbReference type="PANTHER" id="PTHR33420:SF33">
    <property type="entry name" value="MINOR FIMBRIAL SUBUNIT"/>
    <property type="match status" value="1"/>
</dbReference>